<comment type="cofactor">
    <cofactor evidence="2 12">
        <name>Mg(2+)</name>
        <dbReference type="ChEBI" id="CHEBI:18420"/>
    </cofactor>
</comment>
<dbReference type="GO" id="GO:0046654">
    <property type="term" value="P:tetrahydrofolate biosynthetic process"/>
    <property type="evidence" value="ECO:0007669"/>
    <property type="project" value="UniProtKB-UniPathway"/>
</dbReference>
<dbReference type="GO" id="GO:0004156">
    <property type="term" value="F:dihydropteroate synthase activity"/>
    <property type="evidence" value="ECO:0007669"/>
    <property type="project" value="UniProtKB-EC"/>
</dbReference>
<keyword evidence="7 12" id="KW-0808">Transferase</keyword>
<dbReference type="Pfam" id="PF00809">
    <property type="entry name" value="Pterin_bind"/>
    <property type="match status" value="1"/>
</dbReference>
<dbReference type="GO" id="GO:0005829">
    <property type="term" value="C:cytosol"/>
    <property type="evidence" value="ECO:0007669"/>
    <property type="project" value="TreeGrafter"/>
</dbReference>
<dbReference type="CDD" id="cd00739">
    <property type="entry name" value="DHPS"/>
    <property type="match status" value="1"/>
</dbReference>
<comment type="catalytic activity">
    <reaction evidence="1">
        <text>(7,8-dihydropterin-6-yl)methyl diphosphate + 4-aminobenzoate = 7,8-dihydropteroate + diphosphate</text>
        <dbReference type="Rhea" id="RHEA:19949"/>
        <dbReference type="ChEBI" id="CHEBI:17836"/>
        <dbReference type="ChEBI" id="CHEBI:17839"/>
        <dbReference type="ChEBI" id="CHEBI:33019"/>
        <dbReference type="ChEBI" id="CHEBI:72950"/>
        <dbReference type="EC" id="2.5.1.15"/>
    </reaction>
</comment>
<evidence type="ECO:0000256" key="5">
    <source>
        <dbReference type="ARBA" id="ARBA00012458"/>
    </source>
</evidence>
<evidence type="ECO:0000256" key="1">
    <source>
        <dbReference type="ARBA" id="ARBA00000012"/>
    </source>
</evidence>
<accession>A0A512HT09</accession>
<evidence type="ECO:0000256" key="3">
    <source>
        <dbReference type="ARBA" id="ARBA00004763"/>
    </source>
</evidence>
<dbReference type="EMBL" id="BJZQ01000003">
    <property type="protein sequence ID" value="GEO88596.1"/>
    <property type="molecule type" value="Genomic_DNA"/>
</dbReference>
<dbReference type="RefSeq" id="WP_146826000.1">
    <property type="nucleotide sequence ID" value="NZ_BAAAYQ010000005.1"/>
</dbReference>
<dbReference type="InterPro" id="IPR045031">
    <property type="entry name" value="DHP_synth-like"/>
</dbReference>
<dbReference type="NCBIfam" id="TIGR01496">
    <property type="entry name" value="DHPS"/>
    <property type="match status" value="1"/>
</dbReference>
<dbReference type="GO" id="GO:0046656">
    <property type="term" value="P:folic acid biosynthetic process"/>
    <property type="evidence" value="ECO:0007669"/>
    <property type="project" value="UniProtKB-KW"/>
</dbReference>
<dbReference type="PANTHER" id="PTHR20941">
    <property type="entry name" value="FOLATE SYNTHESIS PROTEINS"/>
    <property type="match status" value="1"/>
</dbReference>
<comment type="function">
    <text evidence="12">Catalyzes the condensation of para-aminobenzoate (pABA) with 6-hydroxymethyl-7,8-dihydropterin diphosphate (DHPt-PP) to form 7,8-dihydropteroate (H2Pte), the immediate precursor of folate derivatives.</text>
</comment>
<evidence type="ECO:0000256" key="4">
    <source>
        <dbReference type="ARBA" id="ARBA00009503"/>
    </source>
</evidence>
<comment type="caution">
    <text evidence="14">The sequence shown here is derived from an EMBL/GenBank/DDBJ whole genome shotgun (WGS) entry which is preliminary data.</text>
</comment>
<dbReference type="PROSITE" id="PS50972">
    <property type="entry name" value="PTERIN_BINDING"/>
    <property type="match status" value="1"/>
</dbReference>
<dbReference type="PROSITE" id="PS00793">
    <property type="entry name" value="DHPS_2"/>
    <property type="match status" value="1"/>
</dbReference>
<sequence>MVTLPLPDLAQDRCVVMGVVNVTPDSFSDGGCWFDPGAAAEHGLELVRRGADLVDVGGESTRPGALPVDRAEELRRVVPVVRRLADAGVPVSVDTMWAETAEQALDAGAVIVNDVSGGRADPRMVPLVAAAEVPFVVMHWRGHSDRMQQHTDYTDVVDDVVSELRAQVTAVCEAGVDPARVVVDPGLGFSKTGDQNWTLLGHLDRFAALGHPLLVAASRKGFLGSLLADEAGPRPVDEREDATAAISMLSALAGAWGVRVHDPRRSADAVRVAARVRAEAAGG</sequence>
<evidence type="ECO:0000256" key="7">
    <source>
        <dbReference type="ARBA" id="ARBA00022679"/>
    </source>
</evidence>
<dbReference type="InterPro" id="IPR000489">
    <property type="entry name" value="Pterin-binding_dom"/>
</dbReference>
<evidence type="ECO:0000256" key="6">
    <source>
        <dbReference type="ARBA" id="ARBA00016919"/>
    </source>
</evidence>
<dbReference type="AlphaFoldDB" id="A0A512HT09"/>
<feature type="domain" description="Pterin-binding" evidence="13">
    <location>
        <begin position="14"/>
        <end position="271"/>
    </location>
</feature>
<dbReference type="InterPro" id="IPR006390">
    <property type="entry name" value="DHP_synth_dom"/>
</dbReference>
<evidence type="ECO:0000256" key="2">
    <source>
        <dbReference type="ARBA" id="ARBA00001946"/>
    </source>
</evidence>
<dbReference type="PANTHER" id="PTHR20941:SF1">
    <property type="entry name" value="FOLIC ACID SYNTHESIS PROTEIN FOL1"/>
    <property type="match status" value="1"/>
</dbReference>
<dbReference type="UniPathway" id="UPA00077">
    <property type="reaction ID" value="UER00156"/>
</dbReference>
<keyword evidence="15" id="KW-1185">Reference proteome</keyword>
<organism evidence="14 15">
    <name type="scientific">Aeromicrobium flavum</name>
    <dbReference type="NCBI Taxonomy" id="416568"/>
    <lineage>
        <taxon>Bacteria</taxon>
        <taxon>Bacillati</taxon>
        <taxon>Actinomycetota</taxon>
        <taxon>Actinomycetes</taxon>
        <taxon>Propionibacteriales</taxon>
        <taxon>Nocardioidaceae</taxon>
        <taxon>Aeromicrobium</taxon>
    </lineage>
</organism>
<dbReference type="InterPro" id="IPR011005">
    <property type="entry name" value="Dihydropteroate_synth-like_sf"/>
</dbReference>
<dbReference type="EC" id="2.5.1.15" evidence="5 12"/>
<evidence type="ECO:0000256" key="12">
    <source>
        <dbReference type="RuleBase" id="RU361205"/>
    </source>
</evidence>
<keyword evidence="10 12" id="KW-0289">Folate biosynthesis</keyword>
<evidence type="ECO:0000256" key="8">
    <source>
        <dbReference type="ARBA" id="ARBA00022723"/>
    </source>
</evidence>
<comment type="pathway">
    <text evidence="3 12">Cofactor biosynthesis; tetrahydrofolate biosynthesis; 7,8-dihydrofolate from 2-amino-4-hydroxy-6-hydroxymethyl-7,8-dihydropteridine diphosphate and 4-aminobenzoate: step 1/2.</text>
</comment>
<evidence type="ECO:0000313" key="15">
    <source>
        <dbReference type="Proteomes" id="UP000321769"/>
    </source>
</evidence>
<evidence type="ECO:0000313" key="14">
    <source>
        <dbReference type="EMBL" id="GEO88596.1"/>
    </source>
</evidence>
<dbReference type="PROSITE" id="PS00792">
    <property type="entry name" value="DHPS_1"/>
    <property type="match status" value="1"/>
</dbReference>
<gene>
    <name evidence="14" type="ORF">AFL01nite_09230</name>
</gene>
<evidence type="ECO:0000256" key="9">
    <source>
        <dbReference type="ARBA" id="ARBA00022842"/>
    </source>
</evidence>
<evidence type="ECO:0000256" key="10">
    <source>
        <dbReference type="ARBA" id="ARBA00022909"/>
    </source>
</evidence>
<dbReference type="GO" id="GO:0046872">
    <property type="term" value="F:metal ion binding"/>
    <property type="evidence" value="ECO:0007669"/>
    <property type="project" value="UniProtKB-KW"/>
</dbReference>
<dbReference type="FunFam" id="3.20.20.20:FF:000006">
    <property type="entry name" value="Dihydropteroate synthase"/>
    <property type="match status" value="1"/>
</dbReference>
<evidence type="ECO:0000259" key="13">
    <source>
        <dbReference type="PROSITE" id="PS50972"/>
    </source>
</evidence>
<keyword evidence="8 12" id="KW-0479">Metal-binding</keyword>
<dbReference type="OrthoDB" id="9811744at2"/>
<comment type="similarity">
    <text evidence="4 12">Belongs to the DHPS family.</text>
</comment>
<dbReference type="Proteomes" id="UP000321769">
    <property type="component" value="Unassembled WGS sequence"/>
</dbReference>
<evidence type="ECO:0000256" key="11">
    <source>
        <dbReference type="ARBA" id="ARBA00030193"/>
    </source>
</evidence>
<proteinExistence type="inferred from homology"/>
<keyword evidence="9 12" id="KW-0460">Magnesium</keyword>
<protein>
    <recommendedName>
        <fullName evidence="6 12">Dihydropteroate synthase</fullName>
        <shortName evidence="12">DHPS</shortName>
        <ecNumber evidence="5 12">2.5.1.15</ecNumber>
    </recommendedName>
    <alternativeName>
        <fullName evidence="11 12">Dihydropteroate pyrophosphorylase</fullName>
    </alternativeName>
</protein>
<name>A0A512HT09_9ACTN</name>
<dbReference type="Gene3D" id="3.20.20.20">
    <property type="entry name" value="Dihydropteroate synthase-like"/>
    <property type="match status" value="1"/>
</dbReference>
<reference evidence="14 15" key="1">
    <citation type="submission" date="2019-07" db="EMBL/GenBank/DDBJ databases">
        <title>Whole genome shotgun sequence of Aeromicrobium flavum NBRC 107625.</title>
        <authorList>
            <person name="Hosoyama A."/>
            <person name="Uohara A."/>
            <person name="Ohji S."/>
            <person name="Ichikawa N."/>
        </authorList>
    </citation>
    <scope>NUCLEOTIDE SEQUENCE [LARGE SCALE GENOMIC DNA]</scope>
    <source>
        <strain evidence="14 15">NBRC 107625</strain>
    </source>
</reference>
<dbReference type="SUPFAM" id="SSF51717">
    <property type="entry name" value="Dihydropteroate synthetase-like"/>
    <property type="match status" value="1"/>
</dbReference>